<dbReference type="Gene3D" id="1.10.132.60">
    <property type="entry name" value="DNA polymerase family B, C-terminal domain"/>
    <property type="match status" value="1"/>
</dbReference>
<keyword evidence="13 15" id="KW-0238">DNA-binding</keyword>
<keyword evidence="6 15" id="KW-0235">DNA replication</keyword>
<evidence type="ECO:0000256" key="9">
    <source>
        <dbReference type="ARBA" id="ARBA00022833"/>
    </source>
</evidence>
<dbReference type="GO" id="GO:0008270">
    <property type="term" value="F:zinc ion binding"/>
    <property type="evidence" value="ECO:0007669"/>
    <property type="project" value="UniProtKB-KW"/>
</dbReference>
<dbReference type="Pfam" id="PF00136">
    <property type="entry name" value="DNA_pol_B"/>
    <property type="match status" value="1"/>
</dbReference>
<dbReference type="GO" id="GO:0051539">
    <property type="term" value="F:4 iron, 4 sulfur cluster binding"/>
    <property type="evidence" value="ECO:0007669"/>
    <property type="project" value="UniProtKB-KW"/>
</dbReference>
<feature type="region of interest" description="Disordered" evidence="16">
    <location>
        <begin position="1"/>
        <end position="47"/>
    </location>
</feature>
<dbReference type="OrthoDB" id="10060449at2759"/>
<evidence type="ECO:0000256" key="10">
    <source>
        <dbReference type="ARBA" id="ARBA00022932"/>
    </source>
</evidence>
<dbReference type="GO" id="GO:0003887">
    <property type="term" value="F:DNA-directed DNA polymerase activity"/>
    <property type="evidence" value="ECO:0007669"/>
    <property type="project" value="UniProtKB-KW"/>
</dbReference>
<dbReference type="GO" id="GO:0006297">
    <property type="term" value="P:nucleotide-excision repair, DNA gap filling"/>
    <property type="evidence" value="ECO:0007669"/>
    <property type="project" value="TreeGrafter"/>
</dbReference>
<dbReference type="EC" id="2.7.7.7" evidence="15"/>
<dbReference type="Gene3D" id="3.30.342.10">
    <property type="entry name" value="DNA Polymerase, chain B, domain 1"/>
    <property type="match status" value="1"/>
</dbReference>
<evidence type="ECO:0000256" key="15">
    <source>
        <dbReference type="RuleBase" id="RU365029"/>
    </source>
</evidence>
<comment type="subcellular location">
    <subcellularLocation>
        <location evidence="1 15">Nucleus</location>
    </subcellularLocation>
</comment>
<keyword evidence="8 15" id="KW-0863">Zinc-finger</keyword>
<dbReference type="GO" id="GO:0045004">
    <property type="term" value="P:DNA replication proofreading"/>
    <property type="evidence" value="ECO:0007669"/>
    <property type="project" value="TreeGrafter"/>
</dbReference>
<evidence type="ECO:0000256" key="13">
    <source>
        <dbReference type="ARBA" id="ARBA00023125"/>
    </source>
</evidence>
<dbReference type="STRING" id="65357.A0A024GJP7"/>
<proteinExistence type="inferred from homology"/>
<dbReference type="Gene3D" id="3.30.420.10">
    <property type="entry name" value="Ribonuclease H-like superfamily/Ribonuclease H"/>
    <property type="match status" value="1"/>
</dbReference>
<dbReference type="PANTHER" id="PTHR10670:SF0">
    <property type="entry name" value="DNA POLYMERASE EPSILON CATALYTIC SUBUNIT A"/>
    <property type="match status" value="1"/>
</dbReference>
<evidence type="ECO:0000256" key="11">
    <source>
        <dbReference type="ARBA" id="ARBA00023004"/>
    </source>
</evidence>
<comment type="similarity">
    <text evidence="2 15">Belongs to the DNA polymerase type-B family.</text>
</comment>
<comment type="cofactor">
    <cofactor evidence="15">
        <name>[4Fe-4S] cluster</name>
        <dbReference type="ChEBI" id="CHEBI:49883"/>
    </cofactor>
</comment>
<dbReference type="FunFam" id="1.10.132.60:FF:000003">
    <property type="entry name" value="DNA polymerase epsilon catalytic subunit"/>
    <property type="match status" value="1"/>
</dbReference>
<dbReference type="InterPro" id="IPR013697">
    <property type="entry name" value="DNA_pol_e_suA_C"/>
</dbReference>
<evidence type="ECO:0000256" key="1">
    <source>
        <dbReference type="ARBA" id="ARBA00004123"/>
    </source>
</evidence>
<keyword evidence="7 15" id="KW-0479">Metal-binding</keyword>
<dbReference type="Pfam" id="PF23250">
    <property type="entry name" value="zf_DPOE_2"/>
    <property type="match status" value="1"/>
</dbReference>
<evidence type="ECO:0000256" key="3">
    <source>
        <dbReference type="ARBA" id="ARBA00022485"/>
    </source>
</evidence>
<dbReference type="GO" id="GO:0006272">
    <property type="term" value="P:leading strand elongation"/>
    <property type="evidence" value="ECO:0007669"/>
    <property type="project" value="TreeGrafter"/>
</dbReference>
<dbReference type="InterPro" id="IPR006172">
    <property type="entry name" value="DNA-dir_DNA_pol_B"/>
</dbReference>
<keyword evidence="19" id="KW-1185">Reference proteome</keyword>
<dbReference type="InterPro" id="IPR036397">
    <property type="entry name" value="RNaseH_sf"/>
</dbReference>
<keyword evidence="5 15" id="KW-0548">Nucleotidyltransferase</keyword>
<dbReference type="CDD" id="cd05779">
    <property type="entry name" value="DNA_polB_epsilon_exo"/>
    <property type="match status" value="1"/>
</dbReference>
<dbReference type="FunCoup" id="A0A024GJP7">
    <property type="interactions" value="146"/>
</dbReference>
<evidence type="ECO:0000256" key="6">
    <source>
        <dbReference type="ARBA" id="ARBA00022705"/>
    </source>
</evidence>
<dbReference type="Proteomes" id="UP000053237">
    <property type="component" value="Unassembled WGS sequence"/>
</dbReference>
<comment type="caution">
    <text evidence="18">The sequence shown here is derived from an EMBL/GenBank/DDBJ whole genome shotgun (WGS) entry which is preliminary data.</text>
</comment>
<dbReference type="InterPro" id="IPR054475">
    <property type="entry name" value="Znf-DPOE"/>
</dbReference>
<evidence type="ECO:0000256" key="12">
    <source>
        <dbReference type="ARBA" id="ARBA00023014"/>
    </source>
</evidence>
<dbReference type="SUPFAM" id="SSF56672">
    <property type="entry name" value="DNA/RNA polymerases"/>
    <property type="match status" value="1"/>
</dbReference>
<comment type="function">
    <text evidence="15">DNA polymerase II participates in chromosomal DNA replication.</text>
</comment>
<dbReference type="GO" id="GO:0008622">
    <property type="term" value="C:epsilon DNA polymerase complex"/>
    <property type="evidence" value="ECO:0007669"/>
    <property type="project" value="InterPro"/>
</dbReference>
<name>A0A024GJP7_9STRA</name>
<dbReference type="Gene3D" id="3.90.1600.10">
    <property type="entry name" value="Palm domain of DNA polymerase"/>
    <property type="match status" value="1"/>
</dbReference>
<dbReference type="InterPro" id="IPR029703">
    <property type="entry name" value="POL2"/>
</dbReference>
<dbReference type="GO" id="GO:0000278">
    <property type="term" value="P:mitotic cell cycle"/>
    <property type="evidence" value="ECO:0007669"/>
    <property type="project" value="TreeGrafter"/>
</dbReference>
<dbReference type="SUPFAM" id="SSF53098">
    <property type="entry name" value="Ribonuclease H-like"/>
    <property type="match status" value="1"/>
</dbReference>
<accession>A0A024GJP7</accession>
<dbReference type="InterPro" id="IPR006133">
    <property type="entry name" value="DNA-dir_DNA_pol_B_exonuc"/>
</dbReference>
<dbReference type="EMBL" id="CAIX01000130">
    <property type="protein sequence ID" value="CCI46554.1"/>
    <property type="molecule type" value="Genomic_DNA"/>
</dbReference>
<evidence type="ECO:0000256" key="16">
    <source>
        <dbReference type="SAM" id="MobiDB-lite"/>
    </source>
</evidence>
<protein>
    <recommendedName>
        <fullName evidence="15">DNA polymerase epsilon catalytic subunit</fullName>
        <ecNumber evidence="15">2.7.7.7</ecNumber>
    </recommendedName>
</protein>
<dbReference type="Pfam" id="PF22912">
    <property type="entry name" value="zf-DPOE"/>
    <property type="match status" value="1"/>
</dbReference>
<dbReference type="InterPro" id="IPR042087">
    <property type="entry name" value="DNA_pol_B_thumb"/>
</dbReference>
<dbReference type="InterPro" id="IPR043502">
    <property type="entry name" value="DNA/RNA_pol_sf"/>
</dbReference>
<evidence type="ECO:0000259" key="17">
    <source>
        <dbReference type="SMART" id="SM01159"/>
    </source>
</evidence>
<dbReference type="GO" id="GO:0006287">
    <property type="term" value="P:base-excision repair, gap-filling"/>
    <property type="evidence" value="ECO:0007669"/>
    <property type="project" value="TreeGrafter"/>
</dbReference>
<dbReference type="InterPro" id="IPR006134">
    <property type="entry name" value="DNA-dir_DNA_pol_B_multi_dom"/>
</dbReference>
<evidence type="ECO:0000256" key="2">
    <source>
        <dbReference type="ARBA" id="ARBA00005755"/>
    </source>
</evidence>
<dbReference type="GO" id="GO:0000166">
    <property type="term" value="F:nucleotide binding"/>
    <property type="evidence" value="ECO:0007669"/>
    <property type="project" value="InterPro"/>
</dbReference>
<feature type="compositionally biased region" description="Basic and acidic residues" evidence="16">
    <location>
        <begin position="1"/>
        <end position="16"/>
    </location>
</feature>
<dbReference type="InterPro" id="IPR055191">
    <property type="entry name" value="POL2_thumb"/>
</dbReference>
<dbReference type="PANTHER" id="PTHR10670">
    <property type="entry name" value="DNA POLYMERASE EPSILON CATALYTIC SUBUNIT A"/>
    <property type="match status" value="1"/>
</dbReference>
<dbReference type="SMART" id="SM01159">
    <property type="entry name" value="DUF1744"/>
    <property type="match status" value="1"/>
</dbReference>
<dbReference type="GO" id="GO:0003677">
    <property type="term" value="F:DNA binding"/>
    <property type="evidence" value="ECO:0007669"/>
    <property type="project" value="UniProtKB-KW"/>
</dbReference>
<evidence type="ECO:0000256" key="8">
    <source>
        <dbReference type="ARBA" id="ARBA00022771"/>
    </source>
</evidence>
<keyword evidence="10 15" id="KW-0239">DNA-directed DNA polymerase</keyword>
<dbReference type="GO" id="GO:0008310">
    <property type="term" value="F:single-stranded DNA 3'-5' DNA exonuclease activity"/>
    <property type="evidence" value="ECO:0007669"/>
    <property type="project" value="TreeGrafter"/>
</dbReference>
<dbReference type="InterPro" id="IPR023211">
    <property type="entry name" value="DNA_pol_palm_dom_sf"/>
</dbReference>
<gene>
    <name evidence="18" type="ORF">BN9_074830</name>
</gene>
<reference evidence="18 19" key="1">
    <citation type="submission" date="2012-05" db="EMBL/GenBank/DDBJ databases">
        <title>Recombination and specialization in a pathogen metapopulation.</title>
        <authorList>
            <person name="Gardiner A."/>
            <person name="Kemen E."/>
            <person name="Schultz-Larsen T."/>
            <person name="MacLean D."/>
            <person name="Van Oosterhout C."/>
            <person name="Jones J.D.G."/>
        </authorList>
    </citation>
    <scope>NUCLEOTIDE SEQUENCE [LARGE SCALE GENOMIC DNA]</scope>
    <source>
        <strain evidence="18 19">Ac Nc2</strain>
    </source>
</reference>
<sequence length="2466" mass="282611">MDRALDRNQERQEKRAHFQRLNKPVSRESSWIKNSKGARANKNQNGGRALAGNKIRALQENDQLDASLGFPLLKDIVENEMQEEAGGRNLWNESCTERLGWLLNFRASTMIEKINEVDREVSAIDLYFIQQDGHGFKTRVVYRPYFYVRLDGHGAIAQRAILFLQKKFEGMMESITRVYREDLDLPNHLSGKKALLLKLAFATVNDLIQVRNELSSLILRNRAQQKSKEAYLSSSTCSSSTQRLLDLEDLVISDDEESGHHATLSMQASMDDPIETSFLELREYDVPYAMRAAIDLDLRVGSWYHVKYIHMEPYDPHHISKDAQLVDKAEPIVCAFDIETTKQPLKFPDANAGDQIYMISYMIDRRGFLLVNREFVSESIPAFEYTPKPVYPGEFEVINVENEKNLLEAFISHLKEARPHIYVTYNGDFFDWPFLEVRCQMHHIDMSKALGIFKTRAGMNNKKGKRVESEGYTEEDTIAGDKKFDSSNVTYEYRGHACVHLDAFCWVKRDSYLPQGSQGLKAVTKYKLGYDPVEVDAEDMLSLAQEDPMQMATYSVSDAVATFYLYEKYVHLFVFSLCTIIPLPSEDVLRKGSGTLCEALLMVEAFRGNIICPNKSTNGIKWSEGEEEKFHRDTYLLENETYVGGHVECLESGVFRSDLEYDFKIETQAIDLLIENLDSDLKSALESECGIARCDVEGQVLDYSTVKSQLKDKLLSLKQKPQRRELPLIYHFDVGAMYPNIILTNRLQPCAIVTERECAACTFNTTCGQTLLQTQTGNKDVISSSDICQRELEWVWRGDYYPARKQEYLSLKTQVQYENFPISSKDRLNADTVRMVPYTSLAKGTQGRILKERLKSYCSNVYKKNKITREETRQATICMRENPFYVNTVRAFRDRRYEYKSLTKKWKKAYTEAEKEQDALNMKYAQDKSLVYDSLQLAHKCILNSFYGYVMRKGARWHSMEMAGVVTHTGSQIIKQAREWIERIGRPLELDTDGIWCILPSSFPDTVQFQVVSSVQDSLQSPQTREISYPCILLNALVEKSFQNPQYHEQDENGLWETRSECSIYFEIDGPYKCMVLPASTDEGRLLKKRYAVFHEDGTLAELKGFELKRRGELELVKAFQSRVFDTFLDGNSLEECYASVAACANRWLDILESRGAGMHESEVLELLTEKKTMSGSVTQYGNQKSTSLTTAKRLAELLGDDLLQGRTGLTCEYIIASKPSHEKVTERAIPAAIFAIQDDAVKWHYLRKWCKDSELMSINVCDLLDWEYYWQRFASTVQKIISIPAAFQNIQNPVPRVALPDWTLKKVREQHAKHQQGSMLKYLVTPAQVEAVSFQNPSDCDMTDAADPTATMVQVEVTCSLQQVKVVKFGDVPVDEWLQARKYRWKELLQKRSRLRVMREKNFRNERLMANLSKRNRCKDDSLSEGRNLRRKGLSSFMIENFVFDTQKTLANEAWELIEIFQEENSVGRLICWLITSESRLLQRIELKVPRVFYLECIAKDGEEEERLGILESRLASVAKRVHRTLPHDGGQSQLMEGLVLLELRLSEEHFQKNQKQLIPEIMADPLVVKIHELQVDPLVRAVCKLGCVITSDLNHQSRIDADNASSLSSSLGQFKLDDLRFQSTASVPYLPPSRQKIESISERGTHLPATNRILLYHTQQNNRAALAIVNPCEMVVEGDVSESRHIRCRGFASIWLADPASGSVKSTKQLSQSLEEMIPDLFVTYQNQNTKQQRIESALLMESCSFDAHIVKDINAAFSAANAFLCKLQNSQMRSAHRPAIVVAQSCFNPDQRRLRSKMTCLHEFPLVLLPWRSSEAPIFRALTWRTEVSRAIIPKLFEMMHFADELIACARYAHIPIGNFVSLTRGIGSTDHSLTVLDILYSRILTAHKHLWWHSSRLELDEMAASWLPSTPSVLVSNTGSYPHVCAELELDGLAVCSILTSSQLASLETDFSFCISDTSQSRLGMQHPTSEALLKTSEPSSVAFSLLRSLVTTLFKDFVATRNQFADYLLQQVYRWLCASHGALSYDRELVEMVQLLMRKALLQLLAEFRRLGAEVIYADVGNSKIVINTKRNSMKEAQSYLNFVLTTIAKQEMFQVLQLTPKRFLSHLFFYDIENYGAVAWNTDSNESKSPKPMEDALHVISHWNIANYLPAGVDEYFVLLVGQFIRRYAKFHLQPKSDENNQMKESIDEYFDQEMQMKQQLPKYLQNLMRSYFANKMLRIVTEINQCDLDPSSFPMYAGSHLPLQNPALELLKSVTAIFALEPAVALEVENVKRTLLRVLNVSEFAEVARFRNPSLSFIIPQVICSTCNLCRSVDVCRDPQLFQVNVLGEDVNDSTRDEKTEREENTMVQIQSAWHCPRCLTSYDLELMELILVEMVQFTSLNYQLQDLYCYKCQLPKEHKMSQYCKCSGNYILSQGGIQSKNQWSHLGGDIHQTIHILSRIAVQHQFYYLQEVCETLQL</sequence>
<organism evidence="18 19">
    <name type="scientific">Albugo candida</name>
    <dbReference type="NCBI Taxonomy" id="65357"/>
    <lineage>
        <taxon>Eukaryota</taxon>
        <taxon>Sar</taxon>
        <taxon>Stramenopiles</taxon>
        <taxon>Oomycota</taxon>
        <taxon>Peronosporomycetes</taxon>
        <taxon>Albuginales</taxon>
        <taxon>Albuginaceae</taxon>
        <taxon>Albugo</taxon>
    </lineage>
</organism>
<evidence type="ECO:0000256" key="5">
    <source>
        <dbReference type="ARBA" id="ARBA00022695"/>
    </source>
</evidence>
<feature type="domain" description="DNA polymerase epsilon catalytic subunit A C-terminal" evidence="17">
    <location>
        <begin position="1722"/>
        <end position="2124"/>
    </location>
</feature>
<evidence type="ECO:0000256" key="14">
    <source>
        <dbReference type="ARBA" id="ARBA00023242"/>
    </source>
</evidence>
<evidence type="ECO:0000313" key="19">
    <source>
        <dbReference type="Proteomes" id="UP000053237"/>
    </source>
</evidence>
<keyword evidence="12 15" id="KW-0411">Iron-sulfur</keyword>
<dbReference type="Pfam" id="PF08490">
    <property type="entry name" value="DUF1744"/>
    <property type="match status" value="1"/>
</dbReference>
<keyword evidence="9 15" id="KW-0862">Zinc</keyword>
<dbReference type="InterPro" id="IPR012337">
    <property type="entry name" value="RNaseH-like_sf"/>
</dbReference>
<dbReference type="CDD" id="cd05535">
    <property type="entry name" value="POLBc_epsilon"/>
    <property type="match status" value="1"/>
</dbReference>
<dbReference type="InParanoid" id="A0A024GJP7"/>
<keyword evidence="4 15" id="KW-0808">Transferase</keyword>
<evidence type="ECO:0000313" key="18">
    <source>
        <dbReference type="EMBL" id="CCI46554.1"/>
    </source>
</evidence>
<evidence type="ECO:0000256" key="4">
    <source>
        <dbReference type="ARBA" id="ARBA00022679"/>
    </source>
</evidence>
<keyword evidence="11 15" id="KW-0408">Iron</keyword>
<keyword evidence="14 15" id="KW-0539">Nucleus</keyword>
<evidence type="ECO:0000256" key="7">
    <source>
        <dbReference type="ARBA" id="ARBA00022723"/>
    </source>
</evidence>
<keyword evidence="3 15" id="KW-0004">4Fe-4S</keyword>
<dbReference type="SMART" id="SM00486">
    <property type="entry name" value="POLBc"/>
    <property type="match status" value="1"/>
</dbReference>
<comment type="catalytic activity">
    <reaction evidence="15">
        <text>DNA(n) + a 2'-deoxyribonucleoside 5'-triphosphate = DNA(n+1) + diphosphate</text>
        <dbReference type="Rhea" id="RHEA:22508"/>
        <dbReference type="Rhea" id="RHEA-COMP:17339"/>
        <dbReference type="Rhea" id="RHEA-COMP:17340"/>
        <dbReference type="ChEBI" id="CHEBI:33019"/>
        <dbReference type="ChEBI" id="CHEBI:61560"/>
        <dbReference type="ChEBI" id="CHEBI:173112"/>
        <dbReference type="EC" id="2.7.7.7"/>
    </reaction>
</comment>
<dbReference type="Pfam" id="PF22634">
    <property type="entry name" value="POL2_thumb"/>
    <property type="match status" value="1"/>
</dbReference>
<dbReference type="Pfam" id="PF03104">
    <property type="entry name" value="DNA_pol_B_exo1"/>
    <property type="match status" value="1"/>
</dbReference>